<dbReference type="SUPFAM" id="SSF51419">
    <property type="entry name" value="PLP-binding barrel"/>
    <property type="match status" value="1"/>
</dbReference>
<dbReference type="RefSeq" id="WP_281911746.1">
    <property type="nucleotide sequence ID" value="NZ_AP026966.1"/>
</dbReference>
<dbReference type="PANTHER" id="PTHR28004">
    <property type="entry name" value="ZGC:162816-RELATED"/>
    <property type="match status" value="1"/>
</dbReference>
<dbReference type="CDD" id="cd06818">
    <property type="entry name" value="PLPDE_III_cryptic_DSD"/>
    <property type="match status" value="1"/>
</dbReference>
<dbReference type="InterPro" id="IPR042208">
    <property type="entry name" value="D-ser_dehydrat-like_sf"/>
</dbReference>
<reference evidence="4" key="1">
    <citation type="submission" date="2022-11" db="EMBL/GenBank/DDBJ databases">
        <title>Isolation and characterization of PLA-degrading bacterium Massilia sp. from Antarctic soil.</title>
        <authorList>
            <person name="Sato K."/>
            <person name="Gomez-Fuentes C."/>
            <person name="Ahmad S.A."/>
            <person name="Zulkharnain A."/>
        </authorList>
    </citation>
    <scope>NUCLEOTIDE SEQUENCE</scope>
    <source>
        <strain evidence="4">N-3</strain>
    </source>
</reference>
<protein>
    <submittedName>
        <fullName evidence="4">Deaminase</fullName>
    </submittedName>
</protein>
<name>A0ABM8C140_9BURK</name>
<evidence type="ECO:0000256" key="2">
    <source>
        <dbReference type="ARBA" id="ARBA00023239"/>
    </source>
</evidence>
<accession>A0ABM8C140</accession>
<dbReference type="Pfam" id="PF01168">
    <property type="entry name" value="Ala_racemase_N"/>
    <property type="match status" value="1"/>
</dbReference>
<dbReference type="SMART" id="SM01119">
    <property type="entry name" value="D-ser_dehydrat"/>
    <property type="match status" value="1"/>
</dbReference>
<comment type="similarity">
    <text evidence="1">Belongs to the DSD1 family.</text>
</comment>
<evidence type="ECO:0000256" key="1">
    <source>
        <dbReference type="ARBA" id="ARBA00005323"/>
    </source>
</evidence>
<dbReference type="InterPro" id="IPR029066">
    <property type="entry name" value="PLP-binding_barrel"/>
</dbReference>
<evidence type="ECO:0000313" key="5">
    <source>
        <dbReference type="Proteomes" id="UP001163336"/>
    </source>
</evidence>
<proteinExistence type="inferred from homology"/>
<keyword evidence="2" id="KW-0456">Lyase</keyword>
<dbReference type="InterPro" id="IPR001608">
    <property type="entry name" value="Ala_racemase_N"/>
</dbReference>
<dbReference type="Gene3D" id="3.20.20.10">
    <property type="entry name" value="Alanine racemase"/>
    <property type="match status" value="1"/>
</dbReference>
<dbReference type="InterPro" id="IPR051466">
    <property type="entry name" value="D-amino_acid_metab_enzyme"/>
</dbReference>
<organism evidence="4 5">
    <name type="scientific">Massilia varians</name>
    <dbReference type="NCBI Taxonomy" id="457921"/>
    <lineage>
        <taxon>Bacteria</taxon>
        <taxon>Pseudomonadati</taxon>
        <taxon>Pseudomonadota</taxon>
        <taxon>Betaproteobacteria</taxon>
        <taxon>Burkholderiales</taxon>
        <taxon>Oxalobacteraceae</taxon>
        <taxon>Telluria group</taxon>
        <taxon>Massilia</taxon>
    </lineage>
</organism>
<evidence type="ECO:0000259" key="3">
    <source>
        <dbReference type="SMART" id="SM01119"/>
    </source>
</evidence>
<sequence length="440" mass="46705">MHTLPRGALALSSLDEQFLLPGTKGLPLTEALRQGAIGVQGWNVLRGDTSFPVAVLKASALQHNLAWMRDFCARHGATLAPHGKTTMSPQLFAAQLAGGAWSITLASATQVQVAHRFNVRRVLLANQLVARADIEAVLALLHEDPDFECFVLADSLEGVARLSTAVVARGLARPLPVLVELGLAGKRAGCRTSDEAIAVARAIAAADGLALAGFEGYEGLLVSADRDADLRAVRAFLAELVDLVETADGQRLFGAPEILISAGGSSYFDLVARGFAGMDDLSRPVRPVLRSGCYLTSDHGSYQRLLAQLDAREAHTVEGLRPALEVWSTVQSRPEPGLAILTMGKRDASYDEALPTPLLTHRPGSGAAAPTALPPGCTIVKMNDQHAYLALPEGELRASLQVGDLVGCGISHPCTTFDKWQVLLAVDDAYTVIQALNTFF</sequence>
<dbReference type="Proteomes" id="UP001163336">
    <property type="component" value="Chromosome"/>
</dbReference>
<dbReference type="Gene3D" id="2.40.37.20">
    <property type="entry name" value="D-serine dehydratase-like domain"/>
    <property type="match status" value="1"/>
</dbReference>
<dbReference type="InterPro" id="IPR026956">
    <property type="entry name" value="D-ser_dehydrat-like_dom"/>
</dbReference>
<feature type="domain" description="D-serine dehydratase-like" evidence="3">
    <location>
        <begin position="323"/>
        <end position="427"/>
    </location>
</feature>
<keyword evidence="5" id="KW-1185">Reference proteome</keyword>
<dbReference type="PANTHER" id="PTHR28004:SF8">
    <property type="entry name" value="D-SERINE DEAMINASE"/>
    <property type="match status" value="1"/>
</dbReference>
<dbReference type="EMBL" id="AP026966">
    <property type="protein sequence ID" value="BDT56842.1"/>
    <property type="molecule type" value="Genomic_DNA"/>
</dbReference>
<gene>
    <name evidence="4" type="primary">ptpT</name>
    <name evidence="4" type="ORF">MasN3_03360</name>
</gene>
<evidence type="ECO:0000313" key="4">
    <source>
        <dbReference type="EMBL" id="BDT56842.1"/>
    </source>
</evidence>
<dbReference type="Pfam" id="PF14031">
    <property type="entry name" value="D-ser_dehydrat"/>
    <property type="match status" value="1"/>
</dbReference>